<dbReference type="Pfam" id="PF03475">
    <property type="entry name" value="YiiM_3-alpha"/>
    <property type="match status" value="1"/>
</dbReference>
<dbReference type="Pfam" id="PF03473">
    <property type="entry name" value="MOSC"/>
    <property type="match status" value="1"/>
</dbReference>
<dbReference type="Proteomes" id="UP000324233">
    <property type="component" value="Chromosome"/>
</dbReference>
<dbReference type="InterPro" id="IPR011037">
    <property type="entry name" value="Pyrv_Knase-like_insert_dom_sf"/>
</dbReference>
<dbReference type="EMBL" id="CP042997">
    <property type="protein sequence ID" value="QEH34553.1"/>
    <property type="molecule type" value="Genomic_DNA"/>
</dbReference>
<dbReference type="PROSITE" id="PS51340">
    <property type="entry name" value="MOSC"/>
    <property type="match status" value="1"/>
</dbReference>
<reference evidence="2 3" key="1">
    <citation type="submission" date="2019-08" db="EMBL/GenBank/DDBJ databases">
        <title>Deep-cultivation of Planctomycetes and their phenomic and genomic characterization uncovers novel biology.</title>
        <authorList>
            <person name="Wiegand S."/>
            <person name="Jogler M."/>
            <person name="Boedeker C."/>
            <person name="Pinto D."/>
            <person name="Vollmers J."/>
            <person name="Rivas-Marin E."/>
            <person name="Kohn T."/>
            <person name="Peeters S.H."/>
            <person name="Heuer A."/>
            <person name="Rast P."/>
            <person name="Oberbeckmann S."/>
            <person name="Bunk B."/>
            <person name="Jeske O."/>
            <person name="Meyerdierks A."/>
            <person name="Storesund J.E."/>
            <person name="Kallscheuer N."/>
            <person name="Luecker S."/>
            <person name="Lage O.M."/>
            <person name="Pohl T."/>
            <person name="Merkel B.J."/>
            <person name="Hornburger P."/>
            <person name="Mueller R.-W."/>
            <person name="Bruemmer F."/>
            <person name="Labrenz M."/>
            <person name="Spormann A.M."/>
            <person name="Op den Camp H."/>
            <person name="Overmann J."/>
            <person name="Amann R."/>
            <person name="Jetten M.S.M."/>
            <person name="Mascher T."/>
            <person name="Medema M.H."/>
            <person name="Devos D.P."/>
            <person name="Kaster A.-K."/>
            <person name="Ovreas L."/>
            <person name="Rohde M."/>
            <person name="Galperin M.Y."/>
            <person name="Jogler C."/>
        </authorList>
    </citation>
    <scope>NUCLEOTIDE SEQUENCE [LARGE SCALE GENOMIC DNA]</scope>
    <source>
        <strain evidence="2 3">OJF2</strain>
    </source>
</reference>
<evidence type="ECO:0000259" key="1">
    <source>
        <dbReference type="PROSITE" id="PS51340"/>
    </source>
</evidence>
<protein>
    <submittedName>
        <fullName evidence="2">6-N-hydroxylaminopurine resistance protein</fullName>
    </submittedName>
</protein>
<dbReference type="PANTHER" id="PTHR30212">
    <property type="entry name" value="PROTEIN YIIM"/>
    <property type="match status" value="1"/>
</dbReference>
<evidence type="ECO:0000313" key="2">
    <source>
        <dbReference type="EMBL" id="QEH34553.1"/>
    </source>
</evidence>
<feature type="domain" description="MOSC" evidence="1">
    <location>
        <begin position="37"/>
        <end position="172"/>
    </location>
</feature>
<sequence length="227" mass="24655">MTAPMLVSIQVGRPRELDADLPRGPGQGPWTSGFLKSPAAGPVLARATNLDGDGQADLENHGGPDKAVCVYSADHLDYWIGRLGLPAMPFGAFGENFSLRGLAEPQVCIGDVWEVGSAVFQVSQPRQPCWKLARRWRVKTLAAQVQQTGFIGWYFRLLAEGVVEAGQPMRLADRPCPEWTVERANRVMHIDRDDHRLAAELAALPPLAASWRRQLGDRAATAAAGPA</sequence>
<name>A0A5B9W1X6_9BACT</name>
<dbReference type="SUPFAM" id="SSF50800">
    <property type="entry name" value="PK beta-barrel domain-like"/>
    <property type="match status" value="1"/>
</dbReference>
<dbReference type="GO" id="GO:0003824">
    <property type="term" value="F:catalytic activity"/>
    <property type="evidence" value="ECO:0007669"/>
    <property type="project" value="InterPro"/>
</dbReference>
<dbReference type="Gene3D" id="2.40.33.20">
    <property type="entry name" value="PK beta-barrel domain-like"/>
    <property type="match status" value="1"/>
</dbReference>
<accession>A0A5B9W1X6</accession>
<keyword evidence="3" id="KW-1185">Reference proteome</keyword>
<dbReference type="GO" id="GO:0030170">
    <property type="term" value="F:pyridoxal phosphate binding"/>
    <property type="evidence" value="ECO:0007669"/>
    <property type="project" value="InterPro"/>
</dbReference>
<proteinExistence type="predicted"/>
<dbReference type="PANTHER" id="PTHR30212:SF2">
    <property type="entry name" value="PROTEIN YIIM"/>
    <property type="match status" value="1"/>
</dbReference>
<dbReference type="InterPro" id="IPR005163">
    <property type="entry name" value="Tri_helical_YiiM-like"/>
</dbReference>
<dbReference type="InterPro" id="IPR052353">
    <property type="entry name" value="Benzoxazolinone_Detox_Enz"/>
</dbReference>
<gene>
    <name evidence="2" type="ORF">OJF2_30930</name>
</gene>
<dbReference type="KEGG" id="agv:OJF2_30930"/>
<dbReference type="InterPro" id="IPR005302">
    <property type="entry name" value="MoCF_Sase_C"/>
</dbReference>
<organism evidence="2 3">
    <name type="scientific">Aquisphaera giovannonii</name>
    <dbReference type="NCBI Taxonomy" id="406548"/>
    <lineage>
        <taxon>Bacteria</taxon>
        <taxon>Pseudomonadati</taxon>
        <taxon>Planctomycetota</taxon>
        <taxon>Planctomycetia</taxon>
        <taxon>Isosphaerales</taxon>
        <taxon>Isosphaeraceae</taxon>
        <taxon>Aquisphaera</taxon>
    </lineage>
</organism>
<dbReference type="RefSeq" id="WP_168221810.1">
    <property type="nucleotide sequence ID" value="NZ_CP042997.1"/>
</dbReference>
<dbReference type="AlphaFoldDB" id="A0A5B9W1X6"/>
<evidence type="ECO:0000313" key="3">
    <source>
        <dbReference type="Proteomes" id="UP000324233"/>
    </source>
</evidence>
<dbReference type="GO" id="GO:0030151">
    <property type="term" value="F:molybdenum ion binding"/>
    <property type="evidence" value="ECO:0007669"/>
    <property type="project" value="InterPro"/>
</dbReference>